<dbReference type="InterPro" id="IPR001433">
    <property type="entry name" value="OxRdtase_FAD/NAD-bd"/>
</dbReference>
<dbReference type="Gene3D" id="2.40.30.10">
    <property type="entry name" value="Translation factors"/>
    <property type="match status" value="1"/>
</dbReference>
<dbReference type="InterPro" id="IPR001041">
    <property type="entry name" value="2Fe-2S_ferredoxin-type"/>
</dbReference>
<dbReference type="SUPFAM" id="SSF52343">
    <property type="entry name" value="Ferredoxin reductase-like, C-terminal NADP-linked domain"/>
    <property type="match status" value="1"/>
</dbReference>
<evidence type="ECO:0000259" key="6">
    <source>
        <dbReference type="PROSITE" id="PS51384"/>
    </source>
</evidence>
<dbReference type="PROSITE" id="PS51085">
    <property type="entry name" value="2FE2S_FER_2"/>
    <property type="match status" value="1"/>
</dbReference>
<keyword evidence="1" id="KW-0813">Transport</keyword>
<evidence type="ECO:0000256" key="1">
    <source>
        <dbReference type="ARBA" id="ARBA00022448"/>
    </source>
</evidence>
<accession>A0A1M4TRV9</accession>
<dbReference type="Gene3D" id="3.40.50.80">
    <property type="entry name" value="Nucleotide-binding domain of ferredoxin-NADP reductase (FNR) module"/>
    <property type="match status" value="1"/>
</dbReference>
<dbReference type="PANTHER" id="PTHR43644:SF1">
    <property type="entry name" value="NAD(P)H-FLAVIN REDUCTASE"/>
    <property type="match status" value="1"/>
</dbReference>
<dbReference type="GO" id="GO:0051536">
    <property type="term" value="F:iron-sulfur cluster binding"/>
    <property type="evidence" value="ECO:0007669"/>
    <property type="project" value="InterPro"/>
</dbReference>
<evidence type="ECO:0000256" key="3">
    <source>
        <dbReference type="ARBA" id="ARBA00022827"/>
    </source>
</evidence>
<keyword evidence="3" id="KW-0274">FAD</keyword>
<dbReference type="Pfam" id="PF00175">
    <property type="entry name" value="NAD_binding_1"/>
    <property type="match status" value="1"/>
</dbReference>
<dbReference type="STRING" id="1121391.SAMN02745206_00359"/>
<dbReference type="PANTHER" id="PTHR43644">
    <property type="entry name" value="NA(+)-TRANSLOCATING NADH-QUINONE REDUCTASE SUBUNIT"/>
    <property type="match status" value="1"/>
</dbReference>
<dbReference type="Gene3D" id="3.10.20.30">
    <property type="match status" value="1"/>
</dbReference>
<dbReference type="InterPro" id="IPR017938">
    <property type="entry name" value="Riboflavin_synthase-like_b-brl"/>
</dbReference>
<feature type="domain" description="2Fe-2S ferredoxin-type" evidence="5">
    <location>
        <begin position="35"/>
        <end position="126"/>
    </location>
</feature>
<evidence type="ECO:0000259" key="5">
    <source>
        <dbReference type="PROSITE" id="PS51085"/>
    </source>
</evidence>
<gene>
    <name evidence="7" type="ORF">SAMN02745206_00359</name>
</gene>
<dbReference type="Proteomes" id="UP000184076">
    <property type="component" value="Unassembled WGS sequence"/>
</dbReference>
<dbReference type="PRINTS" id="PR00410">
    <property type="entry name" value="PHEHYDRXLASE"/>
</dbReference>
<dbReference type="InterPro" id="IPR036010">
    <property type="entry name" value="2Fe-2S_ferredoxin-like_sf"/>
</dbReference>
<evidence type="ECO:0000313" key="8">
    <source>
        <dbReference type="Proteomes" id="UP000184076"/>
    </source>
</evidence>
<dbReference type="InterPro" id="IPR008333">
    <property type="entry name" value="Cbr1-like_FAD-bd_dom"/>
</dbReference>
<dbReference type="SUPFAM" id="SSF54292">
    <property type="entry name" value="2Fe-2S ferredoxin-like"/>
    <property type="match status" value="1"/>
</dbReference>
<dbReference type="PRINTS" id="PR00371">
    <property type="entry name" value="FPNCR"/>
</dbReference>
<dbReference type="SUPFAM" id="SSF63380">
    <property type="entry name" value="Riboflavin synthase domain-like"/>
    <property type="match status" value="1"/>
</dbReference>
<protein>
    <submittedName>
        <fullName evidence="7">Na+-transporting NADH:ubiquinone oxidoreductase subunit F</fullName>
    </submittedName>
</protein>
<dbReference type="InterPro" id="IPR039261">
    <property type="entry name" value="FNR_nucleotide-bd"/>
</dbReference>
<dbReference type="GO" id="GO:0016491">
    <property type="term" value="F:oxidoreductase activity"/>
    <property type="evidence" value="ECO:0007669"/>
    <property type="project" value="InterPro"/>
</dbReference>
<keyword evidence="2" id="KW-0285">Flavoprotein</keyword>
<dbReference type="EMBL" id="FQVB01000004">
    <property type="protein sequence ID" value="SHE47183.1"/>
    <property type="molecule type" value="Genomic_DNA"/>
</dbReference>
<keyword evidence="7" id="KW-0830">Ubiquinone</keyword>
<dbReference type="AlphaFoldDB" id="A0A1M4TRV9"/>
<name>A0A1M4TRV9_9BACT</name>
<dbReference type="RefSeq" id="WP_073036380.1">
    <property type="nucleotide sequence ID" value="NZ_FQVB01000004.1"/>
</dbReference>
<dbReference type="Pfam" id="PF00111">
    <property type="entry name" value="Fer2"/>
    <property type="match status" value="1"/>
</dbReference>
<keyword evidence="4" id="KW-0408">Iron</keyword>
<organism evidence="7 8">
    <name type="scientific">Desulfacinum infernum DSM 9756</name>
    <dbReference type="NCBI Taxonomy" id="1121391"/>
    <lineage>
        <taxon>Bacteria</taxon>
        <taxon>Pseudomonadati</taxon>
        <taxon>Thermodesulfobacteriota</taxon>
        <taxon>Syntrophobacteria</taxon>
        <taxon>Syntrophobacterales</taxon>
        <taxon>Syntrophobacteraceae</taxon>
        <taxon>Desulfacinum</taxon>
    </lineage>
</organism>
<reference evidence="8" key="1">
    <citation type="submission" date="2016-11" db="EMBL/GenBank/DDBJ databases">
        <authorList>
            <person name="Varghese N."/>
            <person name="Submissions S."/>
        </authorList>
    </citation>
    <scope>NUCLEOTIDE SEQUENCE [LARGE SCALE GENOMIC DNA]</scope>
    <source>
        <strain evidence="8">DSM 9756</strain>
    </source>
</reference>
<feature type="domain" description="FAD-binding FR-type" evidence="6">
    <location>
        <begin position="129"/>
        <end position="235"/>
    </location>
</feature>
<dbReference type="InterPro" id="IPR012675">
    <property type="entry name" value="Beta-grasp_dom_sf"/>
</dbReference>
<dbReference type="Pfam" id="PF00970">
    <property type="entry name" value="FAD_binding_6"/>
    <property type="match status" value="1"/>
</dbReference>
<dbReference type="PROSITE" id="PS51384">
    <property type="entry name" value="FAD_FR"/>
    <property type="match status" value="1"/>
</dbReference>
<proteinExistence type="predicted"/>
<evidence type="ECO:0000256" key="2">
    <source>
        <dbReference type="ARBA" id="ARBA00022630"/>
    </source>
</evidence>
<keyword evidence="8" id="KW-1185">Reference proteome</keyword>
<sequence length="367" mass="40441">MVQLALGLLSISALAAFLALLLEAAHAVLADYGECRISINEGEKELTVQGGGKLLGTLMDQGIFIPSACGGRGSCGLCKVQVLDGGGPILPTETPYMDEKEIAEQVRLSCQVRVRNDLLIRIPEEFFLIKEYTAVVAGLRPLTHNIKEVHLKLVDPPEITFKPGQFIQFQVPEYPGCPEPVYRAYSIASPAVLRTEIKLVITRVEHGLATTYIHTLLKEGDTVRINGPYGDFYLRHSEREMILIGTGSGLAPLMSILHQMADEKIDRRATLYFGVRAKADLFYQEEIQTLAERIPGLTYVPVLSDPAREDAWEGETGYVTDAVARRVADASDMEAYLCGNPLMINAAVDILKSKGLPEDRIFYDKFA</sequence>
<evidence type="ECO:0000256" key="4">
    <source>
        <dbReference type="ARBA" id="ARBA00023004"/>
    </source>
</evidence>
<dbReference type="CDD" id="cd00207">
    <property type="entry name" value="fer2"/>
    <property type="match status" value="1"/>
</dbReference>
<dbReference type="InterPro" id="IPR001709">
    <property type="entry name" value="Flavoprot_Pyr_Nucl_cyt_Rdtase"/>
</dbReference>
<dbReference type="OrthoDB" id="9806195at2"/>
<evidence type="ECO:0000313" key="7">
    <source>
        <dbReference type="EMBL" id="SHE47183.1"/>
    </source>
</evidence>
<dbReference type="InterPro" id="IPR017927">
    <property type="entry name" value="FAD-bd_FR_type"/>
</dbReference>